<protein>
    <recommendedName>
        <fullName evidence="2">GTPase HflX N-terminal domain-containing protein</fullName>
    </recommendedName>
</protein>
<name>A0ABR2FIU5_9ROSI</name>
<dbReference type="Gene3D" id="3.40.50.11060">
    <property type="entry name" value="GTPase HflX, N-terminal domain"/>
    <property type="match status" value="1"/>
</dbReference>
<reference evidence="3 4" key="1">
    <citation type="journal article" date="2024" name="G3 (Bethesda)">
        <title>Genome assembly of Hibiscus sabdariffa L. provides insights into metabolisms of medicinal natural products.</title>
        <authorList>
            <person name="Kim T."/>
        </authorList>
    </citation>
    <scope>NUCLEOTIDE SEQUENCE [LARGE SCALE GENOMIC DNA]</scope>
    <source>
        <strain evidence="3">TK-2024</strain>
        <tissue evidence="3">Old leaves</tissue>
    </source>
</reference>
<sequence>MKKTSGKDGPPTSSLRIKQQAKQRHQSFSFIANSCVSLGNSKPYKQKSKSLGGQEIKAHQLTIIKMKIVKPTYYRGIQLGLAEKERIAERIGEGRTSRTQSNNRSIVARVAQRGYEVDSVPLQSPTIEHDEEEEVVDEHVNGVVVTEPVEDTPKPARFRKKRDGDDDSDDESFEDRFKLRNGKESAIRAFEVETVIFDDELSAGQLRNLEKAFGGDVRVCDRTPLILDIINQRAATHEAALQASSDCLFNKNGKS</sequence>
<feature type="region of interest" description="Disordered" evidence="1">
    <location>
        <begin position="146"/>
        <end position="173"/>
    </location>
</feature>
<comment type="caution">
    <text evidence="3">The sequence shown here is derived from an EMBL/GenBank/DDBJ whole genome shotgun (WGS) entry which is preliminary data.</text>
</comment>
<gene>
    <name evidence="3" type="ORF">V6N12_071121</name>
</gene>
<dbReference type="PANTHER" id="PTHR10229:SF0">
    <property type="entry name" value="GTP-BINDING PROTEIN 6-RELATED"/>
    <property type="match status" value="1"/>
</dbReference>
<dbReference type="InterPro" id="IPR025121">
    <property type="entry name" value="GTPase_HflX_N"/>
</dbReference>
<feature type="domain" description="GTPase HflX N-terminal" evidence="2">
    <location>
        <begin position="185"/>
        <end position="229"/>
    </location>
</feature>
<keyword evidence="4" id="KW-1185">Reference proteome</keyword>
<dbReference type="EMBL" id="JBBPBM010000006">
    <property type="protein sequence ID" value="KAK8580870.1"/>
    <property type="molecule type" value="Genomic_DNA"/>
</dbReference>
<dbReference type="InterPro" id="IPR042108">
    <property type="entry name" value="GTPase_HflX_N_sf"/>
</dbReference>
<dbReference type="PANTHER" id="PTHR10229">
    <property type="entry name" value="GTP-BINDING PROTEIN HFLX"/>
    <property type="match status" value="1"/>
</dbReference>
<organism evidence="3 4">
    <name type="scientific">Hibiscus sabdariffa</name>
    <name type="common">roselle</name>
    <dbReference type="NCBI Taxonomy" id="183260"/>
    <lineage>
        <taxon>Eukaryota</taxon>
        <taxon>Viridiplantae</taxon>
        <taxon>Streptophyta</taxon>
        <taxon>Embryophyta</taxon>
        <taxon>Tracheophyta</taxon>
        <taxon>Spermatophyta</taxon>
        <taxon>Magnoliopsida</taxon>
        <taxon>eudicotyledons</taxon>
        <taxon>Gunneridae</taxon>
        <taxon>Pentapetalae</taxon>
        <taxon>rosids</taxon>
        <taxon>malvids</taxon>
        <taxon>Malvales</taxon>
        <taxon>Malvaceae</taxon>
        <taxon>Malvoideae</taxon>
        <taxon>Hibiscus</taxon>
    </lineage>
</organism>
<evidence type="ECO:0000256" key="1">
    <source>
        <dbReference type="SAM" id="MobiDB-lite"/>
    </source>
</evidence>
<dbReference type="InterPro" id="IPR016496">
    <property type="entry name" value="GTPase_HflX"/>
</dbReference>
<evidence type="ECO:0000313" key="4">
    <source>
        <dbReference type="Proteomes" id="UP001472677"/>
    </source>
</evidence>
<accession>A0ABR2FIU5</accession>
<evidence type="ECO:0000313" key="3">
    <source>
        <dbReference type="EMBL" id="KAK8580870.1"/>
    </source>
</evidence>
<evidence type="ECO:0000259" key="2">
    <source>
        <dbReference type="Pfam" id="PF13167"/>
    </source>
</evidence>
<proteinExistence type="predicted"/>
<dbReference type="Pfam" id="PF13167">
    <property type="entry name" value="GTP-bdg_N"/>
    <property type="match status" value="1"/>
</dbReference>
<dbReference type="Proteomes" id="UP001472677">
    <property type="component" value="Unassembled WGS sequence"/>
</dbReference>
<feature type="region of interest" description="Disordered" evidence="1">
    <location>
        <begin position="1"/>
        <end position="21"/>
    </location>
</feature>